<gene>
    <name evidence="3" type="ORF">HINF_LOCUS20648</name>
    <name evidence="2" type="ORF">HINF_LOCUS39465</name>
</gene>
<evidence type="ECO:0000313" key="4">
    <source>
        <dbReference type="Proteomes" id="UP001642409"/>
    </source>
</evidence>
<dbReference type="AlphaFoldDB" id="A0AA86UBY4"/>
<feature type="transmembrane region" description="Helical" evidence="1">
    <location>
        <begin position="123"/>
        <end position="145"/>
    </location>
</feature>
<dbReference type="Proteomes" id="UP001642409">
    <property type="component" value="Unassembled WGS sequence"/>
</dbReference>
<reference evidence="3 4" key="2">
    <citation type="submission" date="2024-07" db="EMBL/GenBank/DDBJ databases">
        <authorList>
            <person name="Akdeniz Z."/>
        </authorList>
    </citation>
    <scope>NUCLEOTIDE SEQUENCE [LARGE SCALE GENOMIC DNA]</scope>
</reference>
<feature type="transmembrane region" description="Helical" evidence="1">
    <location>
        <begin position="192"/>
        <end position="217"/>
    </location>
</feature>
<dbReference type="EMBL" id="CAXDID020000055">
    <property type="protein sequence ID" value="CAL6007450.1"/>
    <property type="molecule type" value="Genomic_DNA"/>
</dbReference>
<evidence type="ECO:0000256" key="1">
    <source>
        <dbReference type="SAM" id="Phobius"/>
    </source>
</evidence>
<keyword evidence="4" id="KW-1185">Reference proteome</keyword>
<reference evidence="2" key="1">
    <citation type="submission" date="2023-06" db="EMBL/GenBank/DDBJ databases">
        <authorList>
            <person name="Kurt Z."/>
        </authorList>
    </citation>
    <scope>NUCLEOTIDE SEQUENCE</scope>
</reference>
<evidence type="ECO:0000313" key="2">
    <source>
        <dbReference type="EMBL" id="CAI9951820.1"/>
    </source>
</evidence>
<evidence type="ECO:0000313" key="3">
    <source>
        <dbReference type="EMBL" id="CAL6007450.1"/>
    </source>
</evidence>
<protein>
    <submittedName>
        <fullName evidence="3">Hypothetical_protein</fullName>
    </submittedName>
</protein>
<keyword evidence="1" id="KW-1133">Transmembrane helix</keyword>
<keyword evidence="1" id="KW-0472">Membrane</keyword>
<keyword evidence="1" id="KW-0812">Transmembrane</keyword>
<dbReference type="EMBL" id="CATOUU010000825">
    <property type="protein sequence ID" value="CAI9951820.1"/>
    <property type="molecule type" value="Genomic_DNA"/>
</dbReference>
<organism evidence="2">
    <name type="scientific">Hexamita inflata</name>
    <dbReference type="NCBI Taxonomy" id="28002"/>
    <lineage>
        <taxon>Eukaryota</taxon>
        <taxon>Metamonada</taxon>
        <taxon>Diplomonadida</taxon>
        <taxon>Hexamitidae</taxon>
        <taxon>Hexamitinae</taxon>
        <taxon>Hexamita</taxon>
    </lineage>
</organism>
<name>A0AA86UBY4_9EUKA</name>
<sequence>MITQMISKYIQVKQIQMYTVLFLLAYITQIIQVSQRVTLQMTTEQIIQILLEKSFDGASYYAGVITSNIIWGTYPLQQINQTKIGIIINKYVPNGLFGQLAVQTVIILQFYVNHSCSMAENFYILKFFLSKLWFYFTTAVLIALIETGKSQTSIKFIDNLNQCGHESVLAAEITVQLIQVQMRGTKIGPDSATVVMMSTYGLVAEIYFILLFINSIWSQFKKLFQ</sequence>
<accession>A0AA86UBY4</accession>
<proteinExistence type="predicted"/>
<comment type="caution">
    <text evidence="2">The sequence shown here is derived from an EMBL/GenBank/DDBJ whole genome shotgun (WGS) entry which is preliminary data.</text>
</comment>
<feature type="transmembrane region" description="Helical" evidence="1">
    <location>
        <begin position="91"/>
        <end position="111"/>
    </location>
</feature>